<dbReference type="PANTHER" id="PTHR35800">
    <property type="entry name" value="PROTEIN JAG"/>
    <property type="match status" value="1"/>
</dbReference>
<gene>
    <name evidence="2" type="ORF">A3J30_01725</name>
</gene>
<dbReference type="InterPro" id="IPR015946">
    <property type="entry name" value="KH_dom-like_a/b"/>
</dbReference>
<dbReference type="Gene3D" id="3.30.300.20">
    <property type="match status" value="1"/>
</dbReference>
<dbReference type="Pfam" id="PF01424">
    <property type="entry name" value="R3H"/>
    <property type="match status" value="1"/>
</dbReference>
<dbReference type="SUPFAM" id="SSF82708">
    <property type="entry name" value="R3H domain"/>
    <property type="match status" value="1"/>
</dbReference>
<dbReference type="PROSITE" id="PS51061">
    <property type="entry name" value="R3H"/>
    <property type="match status" value="1"/>
</dbReference>
<dbReference type="GO" id="GO:0003723">
    <property type="term" value="F:RNA binding"/>
    <property type="evidence" value="ECO:0007669"/>
    <property type="project" value="InterPro"/>
</dbReference>
<dbReference type="AlphaFoldDB" id="A0A1G2RVY8"/>
<reference evidence="2 3" key="1">
    <citation type="journal article" date="2016" name="Nat. Commun.">
        <title>Thousands of microbial genomes shed light on interconnected biogeochemical processes in an aquifer system.</title>
        <authorList>
            <person name="Anantharaman K."/>
            <person name="Brown C.T."/>
            <person name="Hug L.A."/>
            <person name="Sharon I."/>
            <person name="Castelle C.J."/>
            <person name="Probst A.J."/>
            <person name="Thomas B.C."/>
            <person name="Singh A."/>
            <person name="Wilkins M.J."/>
            <person name="Karaoz U."/>
            <person name="Brodie E.L."/>
            <person name="Williams K.H."/>
            <person name="Hubbard S.S."/>
            <person name="Banfield J.F."/>
        </authorList>
    </citation>
    <scope>NUCLEOTIDE SEQUENCE [LARGE SCALE GENOMIC DNA]</scope>
</reference>
<dbReference type="SMART" id="SM00393">
    <property type="entry name" value="R3H"/>
    <property type="match status" value="1"/>
</dbReference>
<feature type="domain" description="R3H" evidence="1">
    <location>
        <begin position="92"/>
        <end position="158"/>
    </location>
</feature>
<evidence type="ECO:0000313" key="3">
    <source>
        <dbReference type="Proteomes" id="UP000178222"/>
    </source>
</evidence>
<proteinExistence type="predicted"/>
<dbReference type="CDD" id="cd02644">
    <property type="entry name" value="R3H_jag"/>
    <property type="match status" value="1"/>
</dbReference>
<dbReference type="InterPro" id="IPR039247">
    <property type="entry name" value="KhpB"/>
</dbReference>
<dbReference type="EMBL" id="MHUL01000037">
    <property type="protein sequence ID" value="OHA76231.1"/>
    <property type="molecule type" value="Genomic_DNA"/>
</dbReference>
<accession>A0A1G2RVY8</accession>
<dbReference type="InterPro" id="IPR036867">
    <property type="entry name" value="R3H_dom_sf"/>
</dbReference>
<dbReference type="Gene3D" id="3.30.1370.50">
    <property type="entry name" value="R3H-like domain"/>
    <property type="match status" value="1"/>
</dbReference>
<dbReference type="Proteomes" id="UP000178222">
    <property type="component" value="Unassembled WGS sequence"/>
</dbReference>
<name>A0A1G2RVY8_9BACT</name>
<organism evidence="2 3">
    <name type="scientific">Candidatus Wildermuthbacteria bacterium RIFCSPLOWO2_02_FULL_47_9c</name>
    <dbReference type="NCBI Taxonomy" id="1802466"/>
    <lineage>
        <taxon>Bacteria</taxon>
        <taxon>Candidatus Wildermuthiibacteriota</taxon>
    </lineage>
</organism>
<sequence>MLSKEQLQTVEEEVRRLLQKVGVAGDISVRQEEDESAEGPTVQVALRAQEPKMLIGERGQTLFELQHIAKLILRKKIAEPFFLSLDVNEYKKNKEEYLRDLAQTTADEVTLLKKPKELSPMSSADRRVIHIALSNRTDVVSESVGEGPDRRVVIKLKE</sequence>
<comment type="caution">
    <text evidence="2">The sequence shown here is derived from an EMBL/GenBank/DDBJ whole genome shotgun (WGS) entry which is preliminary data.</text>
</comment>
<dbReference type="InterPro" id="IPR001374">
    <property type="entry name" value="R3H_dom"/>
</dbReference>
<evidence type="ECO:0000259" key="1">
    <source>
        <dbReference type="PROSITE" id="PS51061"/>
    </source>
</evidence>
<evidence type="ECO:0000313" key="2">
    <source>
        <dbReference type="EMBL" id="OHA76231.1"/>
    </source>
</evidence>
<protein>
    <recommendedName>
        <fullName evidence="1">R3H domain-containing protein</fullName>
    </recommendedName>
</protein>
<dbReference type="InterPro" id="IPR034079">
    <property type="entry name" value="R3H_KhpB"/>
</dbReference>
<dbReference type="PANTHER" id="PTHR35800:SF1">
    <property type="entry name" value="RNA-BINDING PROTEIN KHPB"/>
    <property type="match status" value="1"/>
</dbReference>